<feature type="compositionally biased region" description="Basic and acidic residues" evidence="1">
    <location>
        <begin position="430"/>
        <end position="444"/>
    </location>
</feature>
<feature type="compositionally biased region" description="Basic and acidic residues" evidence="1">
    <location>
        <begin position="833"/>
        <end position="843"/>
    </location>
</feature>
<evidence type="ECO:0008006" key="4">
    <source>
        <dbReference type="Google" id="ProtNLM"/>
    </source>
</evidence>
<feature type="region of interest" description="Disordered" evidence="1">
    <location>
        <begin position="859"/>
        <end position="878"/>
    </location>
</feature>
<keyword evidence="3" id="KW-1185">Reference proteome</keyword>
<protein>
    <recommendedName>
        <fullName evidence="4">CABIT domain-containing protein</fullName>
    </recommendedName>
</protein>
<feature type="region of interest" description="Disordered" evidence="1">
    <location>
        <begin position="537"/>
        <end position="560"/>
    </location>
</feature>
<feature type="compositionally biased region" description="Acidic residues" evidence="1">
    <location>
        <begin position="602"/>
        <end position="623"/>
    </location>
</feature>
<evidence type="ECO:0000313" key="3">
    <source>
        <dbReference type="Proteomes" id="UP000735302"/>
    </source>
</evidence>
<feature type="region of interest" description="Disordered" evidence="1">
    <location>
        <begin position="821"/>
        <end position="853"/>
    </location>
</feature>
<feature type="region of interest" description="Disordered" evidence="1">
    <location>
        <begin position="1"/>
        <end position="21"/>
    </location>
</feature>
<accession>A0AAV3XXP6</accession>
<proteinExistence type="predicted"/>
<feature type="compositionally biased region" description="Polar residues" evidence="1">
    <location>
        <begin position="397"/>
        <end position="406"/>
    </location>
</feature>
<dbReference type="AlphaFoldDB" id="A0AAV3XXP6"/>
<sequence length="1117" mass="123226">MGLSRKLGATGPKPSEHESNAVPYKWSTQTYTMMELLSKFKLPCVVQCATDPCSVVWSDFQFDLRQPLLLFERRTVQKVHGISVSVPKKIRGSDDSTAQLLEEVGPPMAIPCDYEGWFGAAPKGQEKVKRHTRVEGVANSTARRFLVTTKLPAFTSSRSTGEGGTLDGYVPHDVMPGEVLKRVCVLDPNPGDPDCPTIVRMNGPCLECLDEKDEGILIPLSRRAMLYEIAEVYPDEVERVFTMAQVVAAGNAMLPRVLKLAHGDPPLLAYAFTGMVRCYSVFTEETILAATLDDMSSICLELATDSCARFRLGLNGAAVKKTCEYGNAVHMRETIGTKFLTGIKVSFSLQPEFSDLEDIDLSFYESQNSYSDMQEVEANSEFEISWGAVKKAKLLSSTSESGQENGNDVKDDSSDNDNDDLFLEGLPETKSSKEDNEKAADEKSCGAMPCSKTSVQNSELNGSLPRPKEFTEKEVADLMQRKGMIATAVGLNENQHFENPLYSFTENRVKSNPLFYYFQRESGDKGDSLESFTKILESEGSESENASLRKGNREDTSHTMPDILTAPVENAKRDEVRDGIEDAELDSSVYEQIICTPAREYSEDEVGGSDSSSDNDDCNDDNNDVIRQKKMSEILKRSRSSEEAKRHFPIEANVVVKSMGKRATRSCSDMSIHEEVRTVFRGNNIDTSSSDDVTSDLERVDEKFFNKNNQDLKLLLPVGDNPFDSSSPYGQHLHETQNPQMKFTTTNMQTHSYLLDVSNHLGDSISEKKVAYSGNSSFKSLAASAPKPTFTEVDDPLESTMSELDKITSIKPAAFVSEKFTDSQRLHNSSVTNDERDDRDIPSETKSLSTQDCSKSLEASKVLNSANRRPDPVGVSTRPLAPKVISLKHADVMQEEDRFNSPRVSHHPHVHPHTSALHPRPDGTLHLGQWTKPVPLGGSVSDSHSGHTGSHTAPWKFKVLNSVKNFERLNSTSSKFDGSTNVKNTFTLPTNSELVSGSVLKCQDSKTSTGNKENNPSVSQNIESNVAQKTDLVNTDRDSAGATDKRVSLSETCVKLDASNVYSPVPDLVVASETESEEDVVTIEEHYVISANSRKSPGTDLKVLPVYQEDLKSENFV</sequence>
<feature type="compositionally biased region" description="Polar residues" evidence="1">
    <location>
        <begin position="451"/>
        <end position="461"/>
    </location>
</feature>
<reference evidence="2 3" key="1">
    <citation type="journal article" date="2021" name="Elife">
        <title>Chloroplast acquisition without the gene transfer in kleptoplastic sea slugs, Plakobranchus ocellatus.</title>
        <authorList>
            <person name="Maeda T."/>
            <person name="Takahashi S."/>
            <person name="Yoshida T."/>
            <person name="Shimamura S."/>
            <person name="Takaki Y."/>
            <person name="Nagai Y."/>
            <person name="Toyoda A."/>
            <person name="Suzuki Y."/>
            <person name="Arimoto A."/>
            <person name="Ishii H."/>
            <person name="Satoh N."/>
            <person name="Nishiyama T."/>
            <person name="Hasebe M."/>
            <person name="Maruyama T."/>
            <person name="Minagawa J."/>
            <person name="Obokata J."/>
            <person name="Shigenobu S."/>
        </authorList>
    </citation>
    <scope>NUCLEOTIDE SEQUENCE [LARGE SCALE GENOMIC DNA]</scope>
</reference>
<organism evidence="2 3">
    <name type="scientific">Plakobranchus ocellatus</name>
    <dbReference type="NCBI Taxonomy" id="259542"/>
    <lineage>
        <taxon>Eukaryota</taxon>
        <taxon>Metazoa</taxon>
        <taxon>Spiralia</taxon>
        <taxon>Lophotrochozoa</taxon>
        <taxon>Mollusca</taxon>
        <taxon>Gastropoda</taxon>
        <taxon>Heterobranchia</taxon>
        <taxon>Euthyneura</taxon>
        <taxon>Panpulmonata</taxon>
        <taxon>Sacoglossa</taxon>
        <taxon>Placobranchoidea</taxon>
        <taxon>Plakobranchidae</taxon>
        <taxon>Plakobranchus</taxon>
    </lineage>
</organism>
<feature type="region of interest" description="Disordered" evidence="1">
    <location>
        <begin position="397"/>
        <end position="467"/>
    </location>
</feature>
<evidence type="ECO:0000256" key="1">
    <source>
        <dbReference type="SAM" id="MobiDB-lite"/>
    </source>
</evidence>
<gene>
    <name evidence="2" type="ORF">PoB_000112200</name>
</gene>
<feature type="compositionally biased region" description="Polar residues" evidence="1">
    <location>
        <begin position="844"/>
        <end position="853"/>
    </location>
</feature>
<name>A0AAV3XXP6_9GAST</name>
<evidence type="ECO:0000313" key="2">
    <source>
        <dbReference type="EMBL" id="GFN74616.1"/>
    </source>
</evidence>
<comment type="caution">
    <text evidence="2">The sequence shown here is derived from an EMBL/GenBank/DDBJ whole genome shotgun (WGS) entry which is preliminary data.</text>
</comment>
<dbReference type="Proteomes" id="UP000735302">
    <property type="component" value="Unassembled WGS sequence"/>
</dbReference>
<feature type="region of interest" description="Disordered" evidence="1">
    <location>
        <begin position="597"/>
        <end position="626"/>
    </location>
</feature>
<dbReference type="EMBL" id="BLXT01000141">
    <property type="protein sequence ID" value="GFN74616.1"/>
    <property type="molecule type" value="Genomic_DNA"/>
</dbReference>